<organism evidence="2 3">
    <name type="scientific">Aeoliella mucimassa</name>
    <dbReference type="NCBI Taxonomy" id="2527972"/>
    <lineage>
        <taxon>Bacteria</taxon>
        <taxon>Pseudomonadati</taxon>
        <taxon>Planctomycetota</taxon>
        <taxon>Planctomycetia</taxon>
        <taxon>Pirellulales</taxon>
        <taxon>Lacipirellulaceae</taxon>
        <taxon>Aeoliella</taxon>
    </lineage>
</organism>
<dbReference type="Pfam" id="PF09861">
    <property type="entry name" value="Lar_N"/>
    <property type="match status" value="1"/>
</dbReference>
<feature type="domain" description="LarA-like N-terminal" evidence="1">
    <location>
        <begin position="15"/>
        <end position="166"/>
    </location>
</feature>
<dbReference type="KEGG" id="amuc:Pan181_48620"/>
<dbReference type="InterPro" id="IPR018657">
    <property type="entry name" value="LarA-like_N"/>
</dbReference>
<name>A0A518AV87_9BACT</name>
<dbReference type="Proteomes" id="UP000315750">
    <property type="component" value="Chromosome"/>
</dbReference>
<dbReference type="InterPro" id="IPR043166">
    <property type="entry name" value="LarA-like_C"/>
</dbReference>
<evidence type="ECO:0000259" key="1">
    <source>
        <dbReference type="Pfam" id="PF09861"/>
    </source>
</evidence>
<dbReference type="Gene3D" id="3.90.226.30">
    <property type="match status" value="1"/>
</dbReference>
<evidence type="ECO:0000313" key="2">
    <source>
        <dbReference type="EMBL" id="QDU58623.1"/>
    </source>
</evidence>
<dbReference type="EMBL" id="CP036278">
    <property type="protein sequence ID" value="QDU58623.1"/>
    <property type="molecule type" value="Genomic_DNA"/>
</dbReference>
<sequence>MPVVTHIHLGDCPPLELSLRDEAWIGCHEPQSPGEAESLDVAAATMAALQQPVGFPPITQAMVPGDQVAIALGADVRQADAVVRGLVAALEWAGAGRESVQVVVGSTAEADTLREQLQDLVQDGCVVIGHTPSDEKALCYLAAVDEVPLLMCRELFEADVVIPVGCGRTAGSYDSRGPYESLYPRFSDTATQRRYEQADALDGPTAVSTRRGETDRAGWLLGASLVVQVVPAPGGGVAKVVAGAPDDVAQAVAEACDSQWVQEVESRARLVVATLAGNEQEQTWDNVARALYAASLAADEDYSAVAICTRIHTPPGKTLRKLMTMNGDLERVASELQGAQTDDAQAAWEIYKALCRGPVYFMSQLDEETVEELGMTHVNSPEELTRLVERSESCLVLNEGQYAVPRFPAHSR</sequence>
<reference evidence="2 3" key="1">
    <citation type="submission" date="2019-02" db="EMBL/GenBank/DDBJ databases">
        <title>Deep-cultivation of Planctomycetes and their phenomic and genomic characterization uncovers novel biology.</title>
        <authorList>
            <person name="Wiegand S."/>
            <person name="Jogler M."/>
            <person name="Boedeker C."/>
            <person name="Pinto D."/>
            <person name="Vollmers J."/>
            <person name="Rivas-Marin E."/>
            <person name="Kohn T."/>
            <person name="Peeters S.H."/>
            <person name="Heuer A."/>
            <person name="Rast P."/>
            <person name="Oberbeckmann S."/>
            <person name="Bunk B."/>
            <person name="Jeske O."/>
            <person name="Meyerdierks A."/>
            <person name="Storesund J.E."/>
            <person name="Kallscheuer N."/>
            <person name="Luecker S."/>
            <person name="Lage O.M."/>
            <person name="Pohl T."/>
            <person name="Merkel B.J."/>
            <person name="Hornburger P."/>
            <person name="Mueller R.-W."/>
            <person name="Bruemmer F."/>
            <person name="Labrenz M."/>
            <person name="Spormann A.M."/>
            <person name="Op den Camp H."/>
            <person name="Overmann J."/>
            <person name="Amann R."/>
            <person name="Jetten M.S.M."/>
            <person name="Mascher T."/>
            <person name="Medema M.H."/>
            <person name="Devos D.P."/>
            <person name="Kaster A.-K."/>
            <person name="Ovreas L."/>
            <person name="Rohde M."/>
            <person name="Galperin M.Y."/>
            <person name="Jogler C."/>
        </authorList>
    </citation>
    <scope>NUCLEOTIDE SEQUENCE [LARGE SCALE GENOMIC DNA]</scope>
    <source>
        <strain evidence="2 3">Pan181</strain>
    </source>
</reference>
<dbReference type="AlphaFoldDB" id="A0A518AV87"/>
<keyword evidence="3" id="KW-1185">Reference proteome</keyword>
<proteinExistence type="predicted"/>
<accession>A0A518AV87</accession>
<dbReference type="GO" id="GO:0050043">
    <property type="term" value="F:lactate racemase activity"/>
    <property type="evidence" value="ECO:0007669"/>
    <property type="project" value="InterPro"/>
</dbReference>
<gene>
    <name evidence="2" type="ORF">Pan181_48620</name>
</gene>
<dbReference type="OrthoDB" id="240996at2"/>
<dbReference type="RefSeq" id="WP_145250874.1">
    <property type="nucleotide sequence ID" value="NZ_CP036278.1"/>
</dbReference>
<protein>
    <recommendedName>
        <fullName evidence="1">LarA-like N-terminal domain-containing protein</fullName>
    </recommendedName>
</protein>
<dbReference type="Gene3D" id="3.40.50.11440">
    <property type="match status" value="1"/>
</dbReference>
<evidence type="ECO:0000313" key="3">
    <source>
        <dbReference type="Proteomes" id="UP000315750"/>
    </source>
</evidence>